<dbReference type="GO" id="GO:0005829">
    <property type="term" value="C:cytosol"/>
    <property type="evidence" value="ECO:0007669"/>
    <property type="project" value="TreeGrafter"/>
</dbReference>
<keyword evidence="1 8" id="KW-0723">Serine/threonine-protein kinase</keyword>
<dbReference type="GO" id="GO:0004674">
    <property type="term" value="F:protein serine/threonine kinase activity"/>
    <property type="evidence" value="ECO:0007669"/>
    <property type="project" value="UniProtKB-UniRule"/>
</dbReference>
<dbReference type="AlphaFoldDB" id="A0A0C9YEY0"/>
<evidence type="ECO:0000256" key="3">
    <source>
        <dbReference type="ARBA" id="ARBA00022741"/>
    </source>
</evidence>
<evidence type="ECO:0000256" key="7">
    <source>
        <dbReference type="ARBA" id="ARBA00048679"/>
    </source>
</evidence>
<dbReference type="Pfam" id="PF00069">
    <property type="entry name" value="Pkinase"/>
    <property type="match status" value="1"/>
</dbReference>
<evidence type="ECO:0000313" key="11">
    <source>
        <dbReference type="Proteomes" id="UP000054018"/>
    </source>
</evidence>
<dbReference type="PROSITE" id="PS50011">
    <property type="entry name" value="PROTEIN_KINASE_DOM"/>
    <property type="match status" value="1"/>
</dbReference>
<dbReference type="InterPro" id="IPR008271">
    <property type="entry name" value="Ser/Thr_kinase_AS"/>
</dbReference>
<dbReference type="Proteomes" id="UP000054018">
    <property type="component" value="Unassembled WGS sequence"/>
</dbReference>
<dbReference type="GO" id="GO:0106310">
    <property type="term" value="F:protein serine kinase activity"/>
    <property type="evidence" value="ECO:0007669"/>
    <property type="project" value="UniProtKB-UniRule"/>
</dbReference>
<evidence type="ECO:0000256" key="4">
    <source>
        <dbReference type="ARBA" id="ARBA00022777"/>
    </source>
</evidence>
<comment type="catalytic activity">
    <reaction evidence="6 8">
        <text>L-threonyl-[protein] + ATP = O-phospho-L-threonyl-[protein] + ADP + H(+)</text>
        <dbReference type="Rhea" id="RHEA:46608"/>
        <dbReference type="Rhea" id="RHEA-COMP:11060"/>
        <dbReference type="Rhea" id="RHEA-COMP:11605"/>
        <dbReference type="ChEBI" id="CHEBI:15378"/>
        <dbReference type="ChEBI" id="CHEBI:30013"/>
        <dbReference type="ChEBI" id="CHEBI:30616"/>
        <dbReference type="ChEBI" id="CHEBI:61977"/>
        <dbReference type="ChEBI" id="CHEBI:456216"/>
        <dbReference type="EC" id="2.7.11.1"/>
    </reaction>
</comment>
<protein>
    <recommendedName>
        <fullName evidence="8">Casein kinase II subunit alpha</fullName>
        <shortName evidence="8">CK II alpha</shortName>
        <ecNumber evidence="8">2.7.11.1</ecNumber>
    </recommendedName>
</protein>
<comment type="subcellular location">
    <subcellularLocation>
        <location evidence="8">Nucleus</location>
    </subcellularLocation>
</comment>
<keyword evidence="4 8" id="KW-0418">Kinase</keyword>
<dbReference type="EMBL" id="KN834082">
    <property type="protein sequence ID" value="KIK12444.1"/>
    <property type="molecule type" value="Genomic_DNA"/>
</dbReference>
<dbReference type="PANTHER" id="PTHR24054:SF0">
    <property type="entry name" value="CASEIN KINASE II SUBUNIT ALPHA"/>
    <property type="match status" value="1"/>
</dbReference>
<dbReference type="GO" id="GO:0051726">
    <property type="term" value="P:regulation of cell cycle"/>
    <property type="evidence" value="ECO:0007669"/>
    <property type="project" value="TreeGrafter"/>
</dbReference>
<dbReference type="InterPro" id="IPR045216">
    <property type="entry name" value="CK2_alpha"/>
</dbReference>
<keyword evidence="3 8" id="KW-0547">Nucleotide-binding</keyword>
<evidence type="ECO:0000256" key="5">
    <source>
        <dbReference type="ARBA" id="ARBA00022840"/>
    </source>
</evidence>
<evidence type="ECO:0000313" key="10">
    <source>
        <dbReference type="EMBL" id="KIK12444.1"/>
    </source>
</evidence>
<name>A0A0C9YEY0_9AGAM</name>
<feature type="domain" description="Protein kinase" evidence="9">
    <location>
        <begin position="1"/>
        <end position="184"/>
    </location>
</feature>
<evidence type="ECO:0000256" key="2">
    <source>
        <dbReference type="ARBA" id="ARBA00022679"/>
    </source>
</evidence>
<comment type="subunit">
    <text evidence="8">Heterotetramer.</text>
</comment>
<dbReference type="Gene3D" id="1.10.510.10">
    <property type="entry name" value="Transferase(Phosphotransferase) domain 1"/>
    <property type="match status" value="1"/>
</dbReference>
<keyword evidence="2 8" id="KW-0808">Transferase</keyword>
<dbReference type="PANTHER" id="PTHR24054">
    <property type="entry name" value="CASEIN KINASE II SUBUNIT ALPHA"/>
    <property type="match status" value="1"/>
</dbReference>
<dbReference type="GO" id="GO:0005524">
    <property type="term" value="F:ATP binding"/>
    <property type="evidence" value="ECO:0007669"/>
    <property type="project" value="UniProtKB-UniRule"/>
</dbReference>
<organism evidence="10 11">
    <name type="scientific">Pisolithus microcarpus 441</name>
    <dbReference type="NCBI Taxonomy" id="765257"/>
    <lineage>
        <taxon>Eukaryota</taxon>
        <taxon>Fungi</taxon>
        <taxon>Dikarya</taxon>
        <taxon>Basidiomycota</taxon>
        <taxon>Agaricomycotina</taxon>
        <taxon>Agaricomycetes</taxon>
        <taxon>Agaricomycetidae</taxon>
        <taxon>Boletales</taxon>
        <taxon>Sclerodermatineae</taxon>
        <taxon>Pisolithaceae</taxon>
        <taxon>Pisolithus</taxon>
    </lineage>
</organism>
<dbReference type="PROSITE" id="PS00108">
    <property type="entry name" value="PROTEIN_KINASE_ST"/>
    <property type="match status" value="1"/>
</dbReference>
<dbReference type="InterPro" id="IPR011009">
    <property type="entry name" value="Kinase-like_dom_sf"/>
</dbReference>
<evidence type="ECO:0000256" key="6">
    <source>
        <dbReference type="ARBA" id="ARBA00047899"/>
    </source>
</evidence>
<gene>
    <name evidence="10" type="ORF">PISMIDRAFT_120878</name>
</gene>
<dbReference type="GO" id="GO:0005956">
    <property type="term" value="C:protein kinase CK2 complex"/>
    <property type="evidence" value="ECO:0007669"/>
    <property type="project" value="TreeGrafter"/>
</dbReference>
<accession>A0A0C9YEY0</accession>
<dbReference type="STRING" id="765257.A0A0C9YEY0"/>
<reference evidence="10 11" key="1">
    <citation type="submission" date="2014-04" db="EMBL/GenBank/DDBJ databases">
        <authorList>
            <consortium name="DOE Joint Genome Institute"/>
            <person name="Kuo A."/>
            <person name="Kohler A."/>
            <person name="Costa M.D."/>
            <person name="Nagy L.G."/>
            <person name="Floudas D."/>
            <person name="Copeland A."/>
            <person name="Barry K.W."/>
            <person name="Cichocki N."/>
            <person name="Veneault-Fourrey C."/>
            <person name="LaButti K."/>
            <person name="Lindquist E.A."/>
            <person name="Lipzen A."/>
            <person name="Lundell T."/>
            <person name="Morin E."/>
            <person name="Murat C."/>
            <person name="Sun H."/>
            <person name="Tunlid A."/>
            <person name="Henrissat B."/>
            <person name="Grigoriev I.V."/>
            <person name="Hibbett D.S."/>
            <person name="Martin F."/>
            <person name="Nordberg H.P."/>
            <person name="Cantor M.N."/>
            <person name="Hua S.X."/>
        </authorList>
    </citation>
    <scope>NUCLEOTIDE SEQUENCE [LARGE SCALE GENOMIC DNA]</scope>
    <source>
        <strain evidence="10 11">441</strain>
    </source>
</reference>
<dbReference type="OrthoDB" id="10254671at2759"/>
<evidence type="ECO:0000256" key="1">
    <source>
        <dbReference type="ARBA" id="ARBA00022527"/>
    </source>
</evidence>
<keyword evidence="8" id="KW-0539">Nucleus</keyword>
<evidence type="ECO:0000256" key="8">
    <source>
        <dbReference type="RuleBase" id="RU369118"/>
    </source>
</evidence>
<reference evidence="11" key="2">
    <citation type="submission" date="2015-01" db="EMBL/GenBank/DDBJ databases">
        <title>Evolutionary Origins and Diversification of the Mycorrhizal Mutualists.</title>
        <authorList>
            <consortium name="DOE Joint Genome Institute"/>
            <consortium name="Mycorrhizal Genomics Consortium"/>
            <person name="Kohler A."/>
            <person name="Kuo A."/>
            <person name="Nagy L.G."/>
            <person name="Floudas D."/>
            <person name="Copeland A."/>
            <person name="Barry K.W."/>
            <person name="Cichocki N."/>
            <person name="Veneault-Fourrey C."/>
            <person name="LaButti K."/>
            <person name="Lindquist E.A."/>
            <person name="Lipzen A."/>
            <person name="Lundell T."/>
            <person name="Morin E."/>
            <person name="Murat C."/>
            <person name="Riley R."/>
            <person name="Ohm R."/>
            <person name="Sun H."/>
            <person name="Tunlid A."/>
            <person name="Henrissat B."/>
            <person name="Grigoriev I.V."/>
            <person name="Hibbett D.S."/>
            <person name="Martin F."/>
        </authorList>
    </citation>
    <scope>NUCLEOTIDE SEQUENCE [LARGE SCALE GENOMIC DNA]</scope>
    <source>
        <strain evidence="11">441</strain>
    </source>
</reference>
<keyword evidence="11" id="KW-1185">Reference proteome</keyword>
<dbReference type="GO" id="GO:0005634">
    <property type="term" value="C:nucleus"/>
    <property type="evidence" value="ECO:0007669"/>
    <property type="project" value="UniProtKB-SubCell"/>
</dbReference>
<comment type="similarity">
    <text evidence="8">Belongs to the protein kinase superfamily. Ser/Thr protein kinase family. CK2 subfamily.</text>
</comment>
<dbReference type="HOGENOM" id="CLU_000288_181_10_1"/>
<comment type="function">
    <text evidence="8">Catalytic subunit of a constitutively active serine/threonine-protein kinase complex that phosphorylates a large number of substrates containing acidic residues C-terminal to the phosphorylated serine or threonine.</text>
</comment>
<proteinExistence type="inferred from homology"/>
<evidence type="ECO:0000259" key="9">
    <source>
        <dbReference type="PROSITE" id="PS50011"/>
    </source>
</evidence>
<comment type="catalytic activity">
    <reaction evidence="7 8">
        <text>L-seryl-[protein] + ATP = O-phospho-L-seryl-[protein] + ADP + H(+)</text>
        <dbReference type="Rhea" id="RHEA:17989"/>
        <dbReference type="Rhea" id="RHEA-COMP:9863"/>
        <dbReference type="Rhea" id="RHEA-COMP:11604"/>
        <dbReference type="ChEBI" id="CHEBI:15378"/>
        <dbReference type="ChEBI" id="CHEBI:29999"/>
        <dbReference type="ChEBI" id="CHEBI:30616"/>
        <dbReference type="ChEBI" id="CHEBI:83421"/>
        <dbReference type="ChEBI" id="CHEBI:456216"/>
        <dbReference type="EC" id="2.7.11.1"/>
    </reaction>
</comment>
<dbReference type="InterPro" id="IPR000719">
    <property type="entry name" value="Prot_kinase_dom"/>
</dbReference>
<sequence>MDSGPCSAFSMSHSDVIVDRCAGGPNIVALLDVIRDPASKTPSLITEYVDNVNFKVRILTFATTCLSSSRQVAFVIQAFDCCHSRGIMHWDVKPHNIMIDHERRKVSVLLTTYMFLWLQLVDWGLADFYHPRVRYNLWVASCYFKGLELLVDFQEYDYSLDMWGFRCIWFSFTDCISQVHSQHP</sequence>
<dbReference type="SUPFAM" id="SSF56112">
    <property type="entry name" value="Protein kinase-like (PK-like)"/>
    <property type="match status" value="1"/>
</dbReference>
<dbReference type="Gene3D" id="3.30.200.20">
    <property type="entry name" value="Phosphorylase Kinase, domain 1"/>
    <property type="match status" value="1"/>
</dbReference>
<keyword evidence="5 8" id="KW-0067">ATP-binding</keyword>
<dbReference type="EC" id="2.7.11.1" evidence="8"/>